<accession>B9DTF8</accession>
<evidence type="ECO:0000313" key="1">
    <source>
        <dbReference type="EMBL" id="CAR40819.1"/>
    </source>
</evidence>
<dbReference type="EMBL" id="AM946015">
    <property type="protein sequence ID" value="CAR40819.1"/>
    <property type="molecule type" value="Genomic_DNA"/>
</dbReference>
<proteinExistence type="predicted"/>
<reference evidence="2" key="1">
    <citation type="journal article" date="2009" name="BMC Genomics">
        <title>Evidence for niche adaptation in the genome of the bovine pathogen Streptococcus uberis.</title>
        <authorList>
            <person name="Ward P.N."/>
            <person name="Holden M.T.G."/>
            <person name="Leigh J.A."/>
            <person name="Lennard N."/>
            <person name="Bignell A."/>
            <person name="Barron A."/>
            <person name="Clark L."/>
            <person name="Quail M.A."/>
            <person name="Woodward J."/>
            <person name="Barrell B.G."/>
            <person name="Egan S.A."/>
            <person name="Field T.R."/>
            <person name="Maskell D."/>
            <person name="Kehoe M."/>
            <person name="Dowson C.G."/>
            <person name="Chanter N."/>
            <person name="Whatmore A.M."/>
            <person name="Bentley S.D."/>
            <person name="Parkhill J."/>
        </authorList>
    </citation>
    <scope>NUCLEOTIDE SEQUENCE [LARGE SCALE GENOMIC DNA]</scope>
    <source>
        <strain evidence="2">ATCC BAA-854 / 0140J</strain>
    </source>
</reference>
<name>B9DTF8_STRU0</name>
<protein>
    <submittedName>
        <fullName evidence="1">Uncharacterized protein</fullName>
    </submittedName>
</protein>
<dbReference type="HOGENOM" id="CLU_3030698_0_0_9"/>
<dbReference type="RefSeq" id="WP_012657828.1">
    <property type="nucleotide sequence ID" value="NC_012004.1"/>
</dbReference>
<dbReference type="Proteomes" id="UP000000449">
    <property type="component" value="Chromosome"/>
</dbReference>
<sequence>MFEKIIEDVQSLDEVSLIKAFEEESDPLKKDLFQAFLDYNGRMRQREVIKKGFTI</sequence>
<gene>
    <name evidence="1" type="ordered locus">SUB0283</name>
</gene>
<dbReference type="KEGG" id="sub:SUB0283"/>
<dbReference type="AlphaFoldDB" id="B9DTF8"/>
<keyword evidence="2" id="KW-1185">Reference proteome</keyword>
<evidence type="ECO:0000313" key="2">
    <source>
        <dbReference type="Proteomes" id="UP000000449"/>
    </source>
</evidence>
<organism evidence="1 2">
    <name type="scientific">Streptococcus uberis (strain ATCC BAA-854 / 0140J)</name>
    <dbReference type="NCBI Taxonomy" id="218495"/>
    <lineage>
        <taxon>Bacteria</taxon>
        <taxon>Bacillati</taxon>
        <taxon>Bacillota</taxon>
        <taxon>Bacilli</taxon>
        <taxon>Lactobacillales</taxon>
        <taxon>Streptococcaceae</taxon>
        <taxon>Streptococcus</taxon>
    </lineage>
</organism>